<evidence type="ECO:0000256" key="5">
    <source>
        <dbReference type="ARBA" id="ARBA00022723"/>
    </source>
</evidence>
<dbReference type="SUPFAM" id="SSF63380">
    <property type="entry name" value="Riboflavin synthase domain-like"/>
    <property type="match status" value="1"/>
</dbReference>
<comment type="cofactor">
    <cofactor evidence="11 12">
        <name>FAD</name>
        <dbReference type="ChEBI" id="CHEBI:57692"/>
    </cofactor>
    <text evidence="11 12">Binds 1 FAD per subunit.</text>
</comment>
<keyword evidence="2 11" id="KW-0813">Transport</keyword>
<evidence type="ECO:0000256" key="13">
    <source>
        <dbReference type="PIRSR" id="PIRSR006816-2"/>
    </source>
</evidence>
<comment type="caution">
    <text evidence="11">Lacks conserved residue(s) required for the propagation of feature annotation.</text>
</comment>
<feature type="binding site" evidence="11 12">
    <location>
        <begin position="74"/>
        <end position="75"/>
    </location>
    <ligand>
        <name>FAD</name>
        <dbReference type="ChEBI" id="CHEBI:57692"/>
    </ligand>
</feature>
<dbReference type="Proteomes" id="UP000613512">
    <property type="component" value="Unassembled WGS sequence"/>
</dbReference>
<comment type="cofactor">
    <cofactor evidence="11">
        <name>[2Fe-2S] cluster</name>
        <dbReference type="ChEBI" id="CHEBI:190135"/>
    </cofactor>
    <text evidence="11">Binds 1 [2Fe-2S] cluster per subunit.</text>
</comment>
<feature type="domain" description="FAD-binding FR-type" evidence="14">
    <location>
        <begin position="2"/>
        <end position="99"/>
    </location>
</feature>
<keyword evidence="16" id="KW-1185">Reference proteome</keyword>
<comment type="cofactor">
    <cofactor evidence="13">
        <name>[2Fe-2S] cluster</name>
        <dbReference type="ChEBI" id="CHEBI:190135"/>
    </cofactor>
    <text evidence="13">Binds 1 [2Fe-2S] cluster per subunit.</text>
</comment>
<dbReference type="GO" id="GO:0050660">
    <property type="term" value="F:flavin adenine dinucleotide binding"/>
    <property type="evidence" value="ECO:0007669"/>
    <property type="project" value="InterPro"/>
</dbReference>
<comment type="subunit">
    <text evidence="11">Heterotetramer of 2 PyrK and 2 PyrD type B subunits.</text>
</comment>
<keyword evidence="3 11" id="KW-0285">Flavoprotein</keyword>
<comment type="pathway">
    <text evidence="11">Pyrimidine metabolism; UMP biosynthesis via de novo pathway; orotate from (S)-dihydroorotate (NAD(+) route): step 1/1.</text>
</comment>
<proteinExistence type="inferred from homology"/>
<dbReference type="GO" id="GO:0046872">
    <property type="term" value="F:metal ion binding"/>
    <property type="evidence" value="ECO:0007669"/>
    <property type="project" value="UniProtKB-KW"/>
</dbReference>
<evidence type="ECO:0000256" key="10">
    <source>
        <dbReference type="ARBA" id="ARBA00023014"/>
    </source>
</evidence>
<dbReference type="RefSeq" id="WP_308419794.1">
    <property type="nucleotide sequence ID" value="NZ_BMEY01000016.1"/>
</dbReference>
<evidence type="ECO:0000256" key="1">
    <source>
        <dbReference type="ARBA" id="ARBA00006422"/>
    </source>
</evidence>
<dbReference type="InterPro" id="IPR050353">
    <property type="entry name" value="PyrK_electron_transfer"/>
</dbReference>
<evidence type="ECO:0000256" key="12">
    <source>
        <dbReference type="PIRSR" id="PIRSR006816-1"/>
    </source>
</evidence>
<organism evidence="15 16">
    <name type="scientific">Ornithinibacillus halotolerans</name>
    <dbReference type="NCBI Taxonomy" id="1274357"/>
    <lineage>
        <taxon>Bacteria</taxon>
        <taxon>Bacillati</taxon>
        <taxon>Bacillota</taxon>
        <taxon>Bacilli</taxon>
        <taxon>Bacillales</taxon>
        <taxon>Bacillaceae</taxon>
        <taxon>Ornithinibacillus</taxon>
    </lineage>
</organism>
<evidence type="ECO:0000313" key="15">
    <source>
        <dbReference type="EMBL" id="GGA84087.1"/>
    </source>
</evidence>
<dbReference type="GO" id="GO:0016491">
    <property type="term" value="F:oxidoreductase activity"/>
    <property type="evidence" value="ECO:0007669"/>
    <property type="project" value="InterPro"/>
</dbReference>
<keyword evidence="9 11" id="KW-0408">Iron</keyword>
<keyword evidence="8 11" id="KW-0249">Electron transport</keyword>
<evidence type="ECO:0000256" key="2">
    <source>
        <dbReference type="ARBA" id="ARBA00022448"/>
    </source>
</evidence>
<dbReference type="NCBIfam" id="NF000799">
    <property type="entry name" value="PRK00054.1-4"/>
    <property type="match status" value="1"/>
</dbReference>
<keyword evidence="5 11" id="KW-0479">Metal-binding</keyword>
<dbReference type="Gene3D" id="2.10.240.10">
    <property type="entry name" value="Dihydroorotate dehydrogenase, electron transfer subunit"/>
    <property type="match status" value="1"/>
</dbReference>
<dbReference type="Gene3D" id="3.40.50.80">
    <property type="entry name" value="Nucleotide-binding domain of ferredoxin-NADP reductase (FNR) module"/>
    <property type="match status" value="1"/>
</dbReference>
<dbReference type="Pfam" id="PF10418">
    <property type="entry name" value="DHODB_Fe-S_bind"/>
    <property type="match status" value="1"/>
</dbReference>
<dbReference type="InterPro" id="IPR017938">
    <property type="entry name" value="Riboflavin_synthase-like_b-brl"/>
</dbReference>
<dbReference type="GO" id="GO:0051537">
    <property type="term" value="F:2 iron, 2 sulfur cluster binding"/>
    <property type="evidence" value="ECO:0007669"/>
    <property type="project" value="UniProtKB-KW"/>
</dbReference>
<dbReference type="InterPro" id="IPR017927">
    <property type="entry name" value="FAD-bd_FR_type"/>
</dbReference>
<dbReference type="InterPro" id="IPR023455">
    <property type="entry name" value="Dihydroorotate_DHASE_ETsu"/>
</dbReference>
<accession>A0A916S597</accession>
<evidence type="ECO:0000256" key="6">
    <source>
        <dbReference type="ARBA" id="ARBA00022827"/>
    </source>
</evidence>
<dbReference type="InterPro" id="IPR039261">
    <property type="entry name" value="FNR_nucleotide-bd"/>
</dbReference>
<dbReference type="AlphaFoldDB" id="A0A916S597"/>
<comment type="similarity">
    <text evidence="1 11">Belongs to the PyrK family.</text>
</comment>
<feature type="binding site" evidence="11 13">
    <location>
        <position position="224"/>
    </location>
    <ligand>
        <name>[2Fe-2S] cluster</name>
        <dbReference type="ChEBI" id="CHEBI:190135"/>
    </ligand>
</feature>
<dbReference type="CDD" id="cd06218">
    <property type="entry name" value="DHOD_e_trans"/>
    <property type="match status" value="1"/>
</dbReference>
<evidence type="ECO:0000256" key="11">
    <source>
        <dbReference type="HAMAP-Rule" id="MF_01211"/>
    </source>
</evidence>
<evidence type="ECO:0000256" key="9">
    <source>
        <dbReference type="ARBA" id="ARBA00023004"/>
    </source>
</evidence>
<protein>
    <recommendedName>
        <fullName evidence="11">Dihydroorotate dehydrogenase B (NAD(+)), electron transfer subunit</fullName>
    </recommendedName>
    <alternativeName>
        <fullName evidence="11">Dihydroorotate oxidase B, electron transfer subunit</fullName>
    </alternativeName>
</protein>
<feature type="binding site" evidence="11 13">
    <location>
        <position position="238"/>
    </location>
    <ligand>
        <name>[2Fe-2S] cluster</name>
        <dbReference type="ChEBI" id="CHEBI:190135"/>
    </ligand>
</feature>
<evidence type="ECO:0000313" key="16">
    <source>
        <dbReference type="Proteomes" id="UP000613512"/>
    </source>
</evidence>
<evidence type="ECO:0000256" key="4">
    <source>
        <dbReference type="ARBA" id="ARBA00022714"/>
    </source>
</evidence>
<keyword evidence="7 11" id="KW-0665">Pyrimidine biosynthesis</keyword>
<feature type="binding site" evidence="11 13">
    <location>
        <position position="216"/>
    </location>
    <ligand>
        <name>[2Fe-2S] cluster</name>
        <dbReference type="ChEBI" id="CHEBI:190135"/>
    </ligand>
</feature>
<dbReference type="Gene3D" id="2.40.30.10">
    <property type="entry name" value="Translation factors"/>
    <property type="match status" value="1"/>
</dbReference>
<dbReference type="GO" id="GO:0044205">
    <property type="term" value="P:'de novo' UMP biosynthetic process"/>
    <property type="evidence" value="ECO:0007669"/>
    <property type="project" value="UniProtKB-UniRule"/>
</dbReference>
<gene>
    <name evidence="11 15" type="primary">pyrK</name>
    <name evidence="15" type="ORF">GCM10008025_29020</name>
</gene>
<comment type="caution">
    <text evidence="15">The sequence shown here is derived from an EMBL/GenBank/DDBJ whole genome shotgun (WGS) entry which is preliminary data.</text>
</comment>
<keyword evidence="6 11" id="KW-0274">FAD</keyword>
<evidence type="ECO:0000256" key="8">
    <source>
        <dbReference type="ARBA" id="ARBA00022982"/>
    </source>
</evidence>
<evidence type="ECO:0000259" key="14">
    <source>
        <dbReference type="PROSITE" id="PS51384"/>
    </source>
</evidence>
<reference evidence="15" key="2">
    <citation type="submission" date="2020-09" db="EMBL/GenBank/DDBJ databases">
        <authorList>
            <person name="Sun Q."/>
            <person name="Zhou Y."/>
        </authorList>
    </citation>
    <scope>NUCLEOTIDE SEQUENCE</scope>
    <source>
        <strain evidence="15">CGMCC 1.12408</strain>
    </source>
</reference>
<sequence>MMKREKMRIVSTRVIAKETIEMVLENKWISTHASPGQFLHIQIGSHTLRRPISIADCNHVTNEITILFKITGDGTRHLGEYQVGNYLDVLGPIGNGFPTNITAQSTVLLVGGGIGVPPLYFLGKFLKENGINIKAVLGFQGEDHVFYEPNFRELGETIIVTNDGSYGEKGYVTDVLENNLAFDYYYSCGPTPMLRSLISVLKGKKGYISLEERMGCGVGACLACILPAKNERGYKKICSDGPVFNVEEVTI</sequence>
<dbReference type="PANTHER" id="PTHR43513:SF3">
    <property type="entry name" value="DIHYDROOROTATE DEHYDROGENASE B (NAD(+)), ELECTRON TRANSFER SUBUNIT-RELATED"/>
    <property type="match status" value="1"/>
</dbReference>
<keyword evidence="4 11" id="KW-0001">2Fe-2S</keyword>
<name>A0A916S597_9BACI</name>
<dbReference type="HAMAP" id="MF_01211">
    <property type="entry name" value="DHODB_Fe_S_bind"/>
    <property type="match status" value="1"/>
</dbReference>
<feature type="binding site" evidence="11 12">
    <location>
        <begin position="50"/>
        <end position="53"/>
    </location>
    <ligand>
        <name>FAD</name>
        <dbReference type="ChEBI" id="CHEBI:57692"/>
    </ligand>
</feature>
<comment type="function">
    <text evidence="11">Responsible for channeling the electrons from the oxidation of dihydroorotate from the FMN redox center in the PyrD type B subunit to the ultimate electron acceptor NAD(+).</text>
</comment>
<feature type="binding site" evidence="11 13">
    <location>
        <position position="221"/>
    </location>
    <ligand>
        <name>[2Fe-2S] cluster</name>
        <dbReference type="ChEBI" id="CHEBI:190135"/>
    </ligand>
</feature>
<dbReference type="InterPro" id="IPR019480">
    <property type="entry name" value="Dihydroorotate_DH_Fe-S-bd"/>
</dbReference>
<dbReference type="PROSITE" id="PS51384">
    <property type="entry name" value="FAD_FR"/>
    <property type="match status" value="1"/>
</dbReference>
<dbReference type="GO" id="GO:0009055">
    <property type="term" value="F:electron transfer activity"/>
    <property type="evidence" value="ECO:0007669"/>
    <property type="project" value="UniProtKB-UniRule"/>
</dbReference>
<dbReference type="PIRSF" id="PIRSF006816">
    <property type="entry name" value="Cyc3_hyd_g"/>
    <property type="match status" value="1"/>
</dbReference>
<dbReference type="EMBL" id="BMEY01000016">
    <property type="protein sequence ID" value="GGA84087.1"/>
    <property type="molecule type" value="Genomic_DNA"/>
</dbReference>
<keyword evidence="10 11" id="KW-0411">Iron-sulfur</keyword>
<dbReference type="SUPFAM" id="SSF52343">
    <property type="entry name" value="Ferredoxin reductase-like, C-terminal NADP-linked domain"/>
    <property type="match status" value="1"/>
</dbReference>
<dbReference type="PANTHER" id="PTHR43513">
    <property type="entry name" value="DIHYDROOROTATE DEHYDROGENASE B (NAD(+)), ELECTRON TRANSFER SUBUNIT"/>
    <property type="match status" value="1"/>
</dbReference>
<evidence type="ECO:0000256" key="3">
    <source>
        <dbReference type="ARBA" id="ARBA00022630"/>
    </source>
</evidence>
<evidence type="ECO:0000256" key="7">
    <source>
        <dbReference type="ARBA" id="ARBA00022975"/>
    </source>
</evidence>
<dbReference type="InterPro" id="IPR037117">
    <property type="entry name" value="Dihydroorotate_DH_ele_sf"/>
</dbReference>
<reference evidence="15" key="1">
    <citation type="journal article" date="2014" name="Int. J. Syst. Evol. Microbiol.">
        <title>Complete genome sequence of Corynebacterium casei LMG S-19264T (=DSM 44701T), isolated from a smear-ripened cheese.</title>
        <authorList>
            <consortium name="US DOE Joint Genome Institute (JGI-PGF)"/>
            <person name="Walter F."/>
            <person name="Albersmeier A."/>
            <person name="Kalinowski J."/>
            <person name="Ruckert C."/>
        </authorList>
    </citation>
    <scope>NUCLEOTIDE SEQUENCE</scope>
    <source>
        <strain evidence="15">CGMCC 1.12408</strain>
    </source>
</reference>
<dbReference type="InterPro" id="IPR012165">
    <property type="entry name" value="Cyt_c3_hydrogenase_gsu"/>
</dbReference>